<dbReference type="Gene3D" id="2.40.100.10">
    <property type="entry name" value="Cyclophilin-like"/>
    <property type="match status" value="1"/>
</dbReference>
<dbReference type="Proteomes" id="UP000694569">
    <property type="component" value="Unplaced"/>
</dbReference>
<dbReference type="GeneTree" id="ENSGT00940000159634"/>
<dbReference type="GO" id="GO:0003755">
    <property type="term" value="F:peptidyl-prolyl cis-trans isomerase activity"/>
    <property type="evidence" value="ECO:0007669"/>
    <property type="project" value="InterPro"/>
</dbReference>
<name>A0A8C5QRB2_9ANUR</name>
<reference evidence="6" key="1">
    <citation type="submission" date="2025-08" db="UniProtKB">
        <authorList>
            <consortium name="Ensembl"/>
        </authorList>
    </citation>
    <scope>IDENTIFICATION</scope>
</reference>
<dbReference type="PROSITE" id="PS50072">
    <property type="entry name" value="CSA_PPIASE_2"/>
    <property type="match status" value="1"/>
</dbReference>
<keyword evidence="7" id="KW-1185">Reference proteome</keyword>
<proteinExistence type="inferred from homology"/>
<dbReference type="Pfam" id="PF00160">
    <property type="entry name" value="Pro_isomerase"/>
    <property type="match status" value="1"/>
</dbReference>
<evidence type="ECO:0000259" key="5">
    <source>
        <dbReference type="PROSITE" id="PS50072"/>
    </source>
</evidence>
<evidence type="ECO:0000313" key="6">
    <source>
        <dbReference type="Ensembl" id="ENSLLEP00000040438.1"/>
    </source>
</evidence>
<evidence type="ECO:0000256" key="2">
    <source>
        <dbReference type="ARBA" id="ARBA00058445"/>
    </source>
</evidence>
<dbReference type="FunFam" id="2.40.100.10:FF:000024">
    <property type="entry name" value="Peptidyl-prolyl cis-trans isomerase"/>
    <property type="match status" value="1"/>
</dbReference>
<dbReference type="AlphaFoldDB" id="A0A8C5QRB2"/>
<protein>
    <recommendedName>
        <fullName evidence="3">Probable inactive peptidyl-prolyl cis-trans isomerase-like 6</fullName>
    </recommendedName>
    <alternativeName>
        <fullName evidence="4">Cyclophilin-like protein PPIL6</fullName>
    </alternativeName>
</protein>
<dbReference type="PRINTS" id="PR00153">
    <property type="entry name" value="CSAPPISMRASE"/>
</dbReference>
<dbReference type="Ensembl" id="ENSLLET00000042083.1">
    <property type="protein sequence ID" value="ENSLLEP00000040438.1"/>
    <property type="gene ID" value="ENSLLEG00000025745.1"/>
</dbReference>
<dbReference type="SUPFAM" id="SSF50891">
    <property type="entry name" value="Cyclophilin-like"/>
    <property type="match status" value="1"/>
</dbReference>
<organism evidence="6 7">
    <name type="scientific">Leptobrachium leishanense</name>
    <name type="common">Leishan spiny toad</name>
    <dbReference type="NCBI Taxonomy" id="445787"/>
    <lineage>
        <taxon>Eukaryota</taxon>
        <taxon>Metazoa</taxon>
        <taxon>Chordata</taxon>
        <taxon>Craniata</taxon>
        <taxon>Vertebrata</taxon>
        <taxon>Euteleostomi</taxon>
        <taxon>Amphibia</taxon>
        <taxon>Batrachia</taxon>
        <taxon>Anura</taxon>
        <taxon>Pelobatoidea</taxon>
        <taxon>Megophryidae</taxon>
        <taxon>Leptobrachium</taxon>
    </lineage>
</organism>
<comment type="similarity">
    <text evidence="1">Belongs to the cyclophilin-type PPIase family.</text>
</comment>
<evidence type="ECO:0000256" key="3">
    <source>
        <dbReference type="ARBA" id="ARBA00069288"/>
    </source>
</evidence>
<sequence>MLASRCPGNRMRVCHRHTGKEDRMDPDKQQLEVFGLLSEPSFHIAKCAAEVLKHSFEAGFESPNIQPLLECDWHHYLTEKKKELKGETWEYPSSVMCFNDGRFIGDEKALVSWANTNWGYRDYRPLPLYKALAEDDYTKYMKAKKNVFVYLDIAVQEKPIGRLLFELFSDRCPKTCKNFHSLCTGEAGNSLCGLKFHYKNSVFHRIVKNGWIQGGDILAGKGNGGESIFGETFEDENYAVPHNKRGILGMANKGRHTNGSQFYITLQPTPYMDRKFVAFGKLIEGSAILQKLEDIPTYNERPTVDCRITDCGIFTP</sequence>
<dbReference type="InterPro" id="IPR002130">
    <property type="entry name" value="Cyclophilin-type_PPIase_dom"/>
</dbReference>
<gene>
    <name evidence="6" type="primary">PPIL6</name>
</gene>
<dbReference type="OrthoDB" id="408413at2759"/>
<accession>A0A8C5QRB2</accession>
<feature type="domain" description="PPIase cyclophilin-type" evidence="5">
    <location>
        <begin position="150"/>
        <end position="313"/>
    </location>
</feature>
<reference evidence="6" key="2">
    <citation type="submission" date="2025-09" db="UniProtKB">
        <authorList>
            <consortium name="Ensembl"/>
        </authorList>
    </citation>
    <scope>IDENTIFICATION</scope>
</reference>
<dbReference type="PANTHER" id="PTHR11071">
    <property type="entry name" value="PEPTIDYL-PROLYL CIS-TRANS ISOMERASE"/>
    <property type="match status" value="1"/>
</dbReference>
<dbReference type="InterPro" id="IPR029000">
    <property type="entry name" value="Cyclophilin-like_dom_sf"/>
</dbReference>
<evidence type="ECO:0000313" key="7">
    <source>
        <dbReference type="Proteomes" id="UP000694569"/>
    </source>
</evidence>
<evidence type="ECO:0000256" key="1">
    <source>
        <dbReference type="ARBA" id="ARBA00007365"/>
    </source>
</evidence>
<dbReference type="PANTHER" id="PTHR11071:SF561">
    <property type="entry name" value="PEPTIDYL-PROLYL CIS-TRANS ISOMERASE D-RELATED"/>
    <property type="match status" value="1"/>
</dbReference>
<comment type="function">
    <text evidence="2">Probable inactive PPIase with no peptidyl-prolyl cis-trans isomerase activity.</text>
</comment>
<evidence type="ECO:0000256" key="4">
    <source>
        <dbReference type="ARBA" id="ARBA00075334"/>
    </source>
</evidence>
<dbReference type="GO" id="GO:0005737">
    <property type="term" value="C:cytoplasm"/>
    <property type="evidence" value="ECO:0007669"/>
    <property type="project" value="TreeGrafter"/>
</dbReference>